<name>A0AAN9L675_CANGL</name>
<dbReference type="AlphaFoldDB" id="A0AAN9L675"/>
<dbReference type="EMBL" id="JAYMYQ010000005">
    <property type="protein sequence ID" value="KAK7328419.1"/>
    <property type="molecule type" value="Genomic_DNA"/>
</dbReference>
<keyword evidence="2" id="KW-1185">Reference proteome</keyword>
<dbReference type="Proteomes" id="UP001367508">
    <property type="component" value="Unassembled WGS sequence"/>
</dbReference>
<accession>A0AAN9L675</accession>
<reference evidence="1 2" key="1">
    <citation type="submission" date="2024-01" db="EMBL/GenBank/DDBJ databases">
        <title>The genomes of 5 underutilized Papilionoideae crops provide insights into root nodulation and disease resistanc.</title>
        <authorList>
            <person name="Jiang F."/>
        </authorList>
    </citation>
    <scope>NUCLEOTIDE SEQUENCE [LARGE SCALE GENOMIC DNA]</scope>
    <source>
        <strain evidence="1">LVBAO_FW01</strain>
        <tissue evidence="1">Leaves</tissue>
    </source>
</reference>
<protein>
    <submittedName>
        <fullName evidence="1">Uncharacterized protein</fullName>
    </submittedName>
</protein>
<evidence type="ECO:0000313" key="2">
    <source>
        <dbReference type="Proteomes" id="UP001367508"/>
    </source>
</evidence>
<evidence type="ECO:0000313" key="1">
    <source>
        <dbReference type="EMBL" id="KAK7328419.1"/>
    </source>
</evidence>
<gene>
    <name evidence="1" type="ORF">VNO77_22525</name>
</gene>
<proteinExistence type="predicted"/>
<comment type="caution">
    <text evidence="1">The sequence shown here is derived from an EMBL/GenBank/DDBJ whole genome shotgun (WGS) entry which is preliminary data.</text>
</comment>
<sequence>MDAIGGHNALAINSYLGCNRLYLPSPEKPGVGSSWENGKYLVMTTCGRDCSKVGVSTNHSFLQKKTRLSQVLLGAPENPVVGEKPC</sequence>
<organism evidence="1 2">
    <name type="scientific">Canavalia gladiata</name>
    <name type="common">Sword bean</name>
    <name type="synonym">Dolichos gladiatus</name>
    <dbReference type="NCBI Taxonomy" id="3824"/>
    <lineage>
        <taxon>Eukaryota</taxon>
        <taxon>Viridiplantae</taxon>
        <taxon>Streptophyta</taxon>
        <taxon>Embryophyta</taxon>
        <taxon>Tracheophyta</taxon>
        <taxon>Spermatophyta</taxon>
        <taxon>Magnoliopsida</taxon>
        <taxon>eudicotyledons</taxon>
        <taxon>Gunneridae</taxon>
        <taxon>Pentapetalae</taxon>
        <taxon>rosids</taxon>
        <taxon>fabids</taxon>
        <taxon>Fabales</taxon>
        <taxon>Fabaceae</taxon>
        <taxon>Papilionoideae</taxon>
        <taxon>50 kb inversion clade</taxon>
        <taxon>NPAAA clade</taxon>
        <taxon>indigoferoid/millettioid clade</taxon>
        <taxon>Phaseoleae</taxon>
        <taxon>Canavalia</taxon>
    </lineage>
</organism>